<organism evidence="27 28">
    <name type="scientific">Strigamia maritima</name>
    <name type="common">European centipede</name>
    <name type="synonym">Geophilus maritimus</name>
    <dbReference type="NCBI Taxonomy" id="126957"/>
    <lineage>
        <taxon>Eukaryota</taxon>
        <taxon>Metazoa</taxon>
        <taxon>Ecdysozoa</taxon>
        <taxon>Arthropoda</taxon>
        <taxon>Myriapoda</taxon>
        <taxon>Chilopoda</taxon>
        <taxon>Pleurostigmophora</taxon>
        <taxon>Geophilomorpha</taxon>
        <taxon>Linotaeniidae</taxon>
        <taxon>Strigamia</taxon>
    </lineage>
</organism>
<evidence type="ECO:0000313" key="28">
    <source>
        <dbReference type="Proteomes" id="UP000014500"/>
    </source>
</evidence>
<feature type="domain" description="BMERB" evidence="26">
    <location>
        <begin position="2024"/>
        <end position="2173"/>
    </location>
</feature>
<dbReference type="InterPro" id="IPR057494">
    <property type="entry name" value="Rossman_Mical"/>
</dbReference>
<feature type="region of interest" description="Disordered" evidence="23">
    <location>
        <begin position="1679"/>
        <end position="1747"/>
    </location>
</feature>
<dbReference type="InterPro" id="IPR022735">
    <property type="entry name" value="bMERB_dom"/>
</dbReference>
<dbReference type="PANTHER" id="PTHR23167">
    <property type="entry name" value="CALPONIN HOMOLOGY DOMAIN-CONTAINING PROTEIN DDB_G0272472-RELATED"/>
    <property type="match status" value="1"/>
</dbReference>
<dbReference type="PROSITE" id="PS50023">
    <property type="entry name" value="LIM_DOMAIN_2"/>
    <property type="match status" value="1"/>
</dbReference>
<keyword evidence="14" id="KW-0521">NADP</keyword>
<dbReference type="CDD" id="cd09439">
    <property type="entry name" value="LIM_Mical"/>
    <property type="match status" value="1"/>
</dbReference>
<dbReference type="InterPro" id="IPR001715">
    <property type="entry name" value="CH_dom"/>
</dbReference>
<comment type="pathway">
    <text evidence="4">Carbohydrate degradation; pentose phosphate pathway.</text>
</comment>
<dbReference type="Proteomes" id="UP000014500">
    <property type="component" value="Unassembled WGS sequence"/>
</dbReference>
<feature type="compositionally biased region" description="Acidic residues" evidence="23">
    <location>
        <begin position="1601"/>
        <end position="1611"/>
    </location>
</feature>
<feature type="region of interest" description="Disordered" evidence="23">
    <location>
        <begin position="1023"/>
        <end position="1075"/>
    </location>
</feature>
<dbReference type="SUPFAM" id="SSF51905">
    <property type="entry name" value="FAD/NAD(P)-binding domain"/>
    <property type="match status" value="1"/>
</dbReference>
<name>T1JBG6_STRMM</name>
<dbReference type="GO" id="GO:0006006">
    <property type="term" value="P:glucose metabolic process"/>
    <property type="evidence" value="ECO:0007669"/>
    <property type="project" value="UniProtKB-KW"/>
</dbReference>
<feature type="compositionally biased region" description="Low complexity" evidence="23">
    <location>
        <begin position="1888"/>
        <end position="1905"/>
    </location>
</feature>
<dbReference type="InterPro" id="IPR050540">
    <property type="entry name" value="F-actin_Monoox_Mical"/>
</dbReference>
<dbReference type="EnsemblMetazoa" id="SMAR011112-RA">
    <property type="protein sequence ID" value="SMAR011112-PA"/>
    <property type="gene ID" value="SMAR011112"/>
</dbReference>
<dbReference type="UniPathway" id="UPA00115"/>
<keyword evidence="9" id="KW-0313">Glucose metabolism</keyword>
<feature type="region of interest" description="Disordered" evidence="23">
    <location>
        <begin position="1850"/>
        <end position="2002"/>
    </location>
</feature>
<dbReference type="Gene3D" id="1.10.418.10">
    <property type="entry name" value="Calponin-like domain"/>
    <property type="match status" value="1"/>
</dbReference>
<dbReference type="GO" id="GO:0004345">
    <property type="term" value="F:glucose-6-phosphate dehydrogenase activity"/>
    <property type="evidence" value="ECO:0007669"/>
    <property type="project" value="InterPro"/>
</dbReference>
<dbReference type="GO" id="GO:0046872">
    <property type="term" value="F:metal ion binding"/>
    <property type="evidence" value="ECO:0007669"/>
    <property type="project" value="UniProtKB-KW"/>
</dbReference>
<evidence type="ECO:0000256" key="19">
    <source>
        <dbReference type="ARBA" id="ARBA00023277"/>
    </source>
</evidence>
<feature type="region of interest" description="Disordered" evidence="23">
    <location>
        <begin position="1447"/>
        <end position="1479"/>
    </location>
</feature>
<reference evidence="27" key="2">
    <citation type="submission" date="2015-02" db="UniProtKB">
        <authorList>
            <consortium name="EnsemblMetazoa"/>
        </authorList>
    </citation>
    <scope>IDENTIFICATION</scope>
</reference>
<evidence type="ECO:0000256" key="3">
    <source>
        <dbReference type="ARBA" id="ARBA00004496"/>
    </source>
</evidence>
<dbReference type="CDD" id="cd22198">
    <property type="entry name" value="CH_MICAL_EHBP-like"/>
    <property type="match status" value="1"/>
</dbReference>
<feature type="compositionally biased region" description="Low complexity" evidence="23">
    <location>
        <begin position="1730"/>
        <end position="1742"/>
    </location>
</feature>
<evidence type="ECO:0000256" key="20">
    <source>
        <dbReference type="ARBA" id="ARBA00049522"/>
    </source>
</evidence>
<dbReference type="Pfam" id="PF00890">
    <property type="entry name" value="FAD_binding_2"/>
    <property type="match status" value="1"/>
</dbReference>
<dbReference type="HOGENOM" id="CLU_227551_0_0_1"/>
<dbReference type="Pfam" id="PF00307">
    <property type="entry name" value="CH"/>
    <property type="match status" value="1"/>
</dbReference>
<feature type="compositionally biased region" description="Basic and acidic residues" evidence="23">
    <location>
        <begin position="1850"/>
        <end position="1867"/>
    </location>
</feature>
<evidence type="ECO:0000256" key="21">
    <source>
        <dbReference type="PROSITE-ProRule" id="PRU00125"/>
    </source>
</evidence>
<keyword evidence="17 21" id="KW-0440">LIM domain</keyword>
<dbReference type="Gene3D" id="3.40.50.720">
    <property type="entry name" value="NAD(P)-binding Rossmann-like Domain"/>
    <property type="match status" value="1"/>
</dbReference>
<evidence type="ECO:0000256" key="11">
    <source>
        <dbReference type="ARBA" id="ARBA00022723"/>
    </source>
</evidence>
<evidence type="ECO:0000256" key="23">
    <source>
        <dbReference type="SAM" id="MobiDB-lite"/>
    </source>
</evidence>
<evidence type="ECO:0000256" key="7">
    <source>
        <dbReference type="ARBA" id="ARBA00020444"/>
    </source>
</evidence>
<evidence type="ECO:0000256" key="13">
    <source>
        <dbReference type="ARBA" id="ARBA00022833"/>
    </source>
</evidence>
<dbReference type="Pfam" id="PF02781">
    <property type="entry name" value="G6PD_C"/>
    <property type="match status" value="1"/>
</dbReference>
<accession>T1JBG6</accession>
<dbReference type="InterPro" id="IPR001282">
    <property type="entry name" value="G6P_DH"/>
</dbReference>
<dbReference type="PROSITE" id="PS00478">
    <property type="entry name" value="LIM_DOMAIN_1"/>
    <property type="match status" value="1"/>
</dbReference>
<reference evidence="28" key="1">
    <citation type="submission" date="2011-05" db="EMBL/GenBank/DDBJ databases">
        <authorList>
            <person name="Richards S.R."/>
            <person name="Qu J."/>
            <person name="Jiang H."/>
            <person name="Jhangiani S.N."/>
            <person name="Agravi P."/>
            <person name="Goodspeed R."/>
            <person name="Gross S."/>
            <person name="Mandapat C."/>
            <person name="Jackson L."/>
            <person name="Mathew T."/>
            <person name="Pu L."/>
            <person name="Thornton R."/>
            <person name="Saada N."/>
            <person name="Wilczek-Boney K.B."/>
            <person name="Lee S."/>
            <person name="Kovar C."/>
            <person name="Wu Y."/>
            <person name="Scherer S.E."/>
            <person name="Worley K.C."/>
            <person name="Muzny D.M."/>
            <person name="Gibbs R."/>
        </authorList>
    </citation>
    <scope>NUCLEOTIDE SEQUENCE</scope>
    <source>
        <strain evidence="28">Brora</strain>
    </source>
</reference>
<feature type="region of interest" description="Disordered" evidence="23">
    <location>
        <begin position="1491"/>
        <end position="1512"/>
    </location>
</feature>
<dbReference type="SUPFAM" id="SSF47576">
    <property type="entry name" value="Calponin-homology domain, CH-domain"/>
    <property type="match status" value="1"/>
</dbReference>
<feature type="coiled-coil region" evidence="22">
    <location>
        <begin position="2023"/>
        <end position="2054"/>
    </location>
</feature>
<evidence type="ECO:0000256" key="6">
    <source>
        <dbReference type="ARBA" id="ARBA00012709"/>
    </source>
</evidence>
<dbReference type="PRINTS" id="PR00079">
    <property type="entry name" value="G6PDHDRGNASE"/>
</dbReference>
<dbReference type="InterPro" id="IPR036188">
    <property type="entry name" value="FAD/NAD-bd_sf"/>
</dbReference>
<protein>
    <recommendedName>
        <fullName evidence="7">Glucose-6-phosphate 1-dehydrogenase</fullName>
        <ecNumber evidence="6">1.14.13.225</ecNumber>
    </recommendedName>
</protein>
<evidence type="ECO:0000256" key="9">
    <source>
        <dbReference type="ARBA" id="ARBA00022526"/>
    </source>
</evidence>
<keyword evidence="22" id="KW-0175">Coiled coil</keyword>
<dbReference type="InterPro" id="IPR022674">
    <property type="entry name" value="G6P_DH_NAD-bd"/>
</dbReference>
<keyword evidence="10" id="KW-0285">Flavoprotein</keyword>
<keyword evidence="18" id="KW-0009">Actin-binding</keyword>
<evidence type="ECO:0000256" key="18">
    <source>
        <dbReference type="ARBA" id="ARBA00023203"/>
    </source>
</evidence>
<evidence type="ECO:0000256" key="5">
    <source>
        <dbReference type="ARBA" id="ARBA00008223"/>
    </source>
</evidence>
<dbReference type="SUPFAM" id="SSF55347">
    <property type="entry name" value="Glyceraldehyde-3-phosphate dehydrogenase-like, C-terminal domain"/>
    <property type="match status" value="1"/>
</dbReference>
<keyword evidence="16" id="KW-0503">Monooxygenase</keyword>
<dbReference type="Pfam" id="PF25413">
    <property type="entry name" value="Rossman_Mical"/>
    <property type="match status" value="1"/>
</dbReference>
<evidence type="ECO:0000313" key="27">
    <source>
        <dbReference type="EnsemblMetazoa" id="SMAR011112-PA"/>
    </source>
</evidence>
<dbReference type="SMART" id="SM01203">
    <property type="entry name" value="DUF3585"/>
    <property type="match status" value="1"/>
</dbReference>
<feature type="compositionally biased region" description="Polar residues" evidence="23">
    <location>
        <begin position="1587"/>
        <end position="1600"/>
    </location>
</feature>
<evidence type="ECO:0000256" key="2">
    <source>
        <dbReference type="ARBA" id="ARBA00002914"/>
    </source>
</evidence>
<dbReference type="GO" id="GO:0005737">
    <property type="term" value="C:cytoplasm"/>
    <property type="evidence" value="ECO:0007669"/>
    <property type="project" value="UniProtKB-SubCell"/>
</dbReference>
<dbReference type="eggNOG" id="KOG0563">
    <property type="taxonomic scope" value="Eukaryota"/>
</dbReference>
<feature type="compositionally biased region" description="Basic and acidic residues" evidence="23">
    <location>
        <begin position="1463"/>
        <end position="1479"/>
    </location>
</feature>
<feature type="compositionally biased region" description="Acidic residues" evidence="23">
    <location>
        <begin position="1024"/>
        <end position="1038"/>
    </location>
</feature>
<feature type="domain" description="Calponin-homology (CH)" evidence="24">
    <location>
        <begin position="526"/>
        <end position="632"/>
    </location>
</feature>
<feature type="compositionally biased region" description="Low complexity" evidence="23">
    <location>
        <begin position="1174"/>
        <end position="1186"/>
    </location>
</feature>
<dbReference type="Gene3D" id="3.50.50.60">
    <property type="entry name" value="FAD/NAD(P)-binding domain"/>
    <property type="match status" value="1"/>
</dbReference>
<dbReference type="GO" id="GO:0003779">
    <property type="term" value="F:actin binding"/>
    <property type="evidence" value="ECO:0007669"/>
    <property type="project" value="UniProtKB-KW"/>
</dbReference>
<dbReference type="InterPro" id="IPR001781">
    <property type="entry name" value="Znf_LIM"/>
</dbReference>
<dbReference type="SMART" id="SM00033">
    <property type="entry name" value="CH"/>
    <property type="match status" value="1"/>
</dbReference>
<keyword evidence="11 21" id="KW-0479">Metal-binding</keyword>
<dbReference type="eggNOG" id="KOG1700">
    <property type="taxonomic scope" value="Eukaryota"/>
</dbReference>
<feature type="compositionally biased region" description="Polar residues" evidence="23">
    <location>
        <begin position="1707"/>
        <end position="1724"/>
    </location>
</feature>
<sequence length="2659" mass="303002">MEMGHHQRYLGKTPLSPDSALAANIFEQFIAAQTFKAIFATFRHLCDTLKLKPSNIQNFYPKLKAKLPSWKAQALWAKFDKRAAHKCYNRGKACANTRVLIIGGGPCGLRAAIEAQLLGAKVVVIEKRDRFSRNNVVHLWPFVIHDLRSLGAKKIFGKFCAGSIDHISIRQLQCILLKVSLLLGVEIHENVAFEKINEPLLDQTDERIGWHAQVSPADHPVSQYEFDVLLGADGKRNTLRGFKRKEFRGKLAIAITANFINRRTEMEAQVEEISGVAFIFNQKFFQDMREQVGIDLENIVYYKDDTHYFVMTAKKQSLIEKGVIICDFSDTARLLAPDNVDREALMDYARDAADFATNYQLPNPEFAVNHYGQADVAMFDFTSMYAAESACKVLERRGHRLLMGLVGDSLLEPFWPTGSGCARGFLSSLDACWMIRSWASETLTSFQVLAQRESVYRLLAQTTPENLTKDLTYYTLNPQSRYPNLNLEAVRPMQVLSLYDSDAPIKEEVFDVISEVPKKKQKRASAIHPDTLLHWCQKQVALYDDLQIENMSTSWKSGLALCAIIHRYRPDLIDFHSLNKDLVAQNNDLAFQICDREFGLSQVLSGEEMANCDVPDELTIISYLSQLYDVFRGEIPHVARPILPRSPSDELVPTTSGEKWSSGGRLLARLNHRLSNRKIRLEGGTPDSNEVPKKKRQLERERELFITNKENKQRAESFKISKSFGDGKAVPFSDRIKTLENLLSGTNDTHSAANRALRRGSLDLDLHSSTLNRITNDIHANTKVGRLERGDWNVKMLEERLKERQQPKKAIEGVPKWNRDCFEDKLKSLDYKSRGSEDKEKFSDFDQRLRQLDRKLKEGSALETGQRGSNKVSVMAEQLASVLEPKQEHPPLIQTNVRPQVESGGSEKCHFCLRRVYLMERLSAQGKFFHRGCFKCEYCGTSLRLGSYGYTADGNYGGRFLCMQHFGMPLNFSKKQLVRGVVKALATQAEGTVQRLTVVDSAGDQLRGATPERAEFENSIVDQATEDETLSEMDEDEWTDRNFGTSATEFESTSEDESDLSSEDNTEDENALEEALEQSIKEETRWLTENWKRKHIQDPVDKSLLEETDEDYVESDDEYSYEVYENEGAASGSEVWTPSPDGKKDEGRCFKLFERDREMLSPSTDSVVDDNIFSTSDGISGSGSSSEYEEDVDEEDNLKRNAIHEIPSIVIDEFATSQPDEIYPILKESSDELYKIDDRVNPSDEDALTPVENDSTPCEELNELELTSESDVLKEETVESPISEPVSADEECNICTEAKMEQENVVLENFEGVEADIEAENVILESFDCVKADIESENVILESFECVKADIETENIVLESFEDVKPDINSEYIVLESFEEDETNLENKKVVSDNLKGDKVVTQTENFEVIRRKGGISALRRDLEIRSVVEPLQSPVTENFTLPIEEEEKKLESANSLPNLADTDVKTEEEPKKEDDLPVSRMLKLKERYLLGETQTPDKQPNQTNKSPSKLEPVVKNFLEMITEKQKMLAISPPPANSFSSYMYNRYQSPQPSKVEFGTSPITSYLEERKQKQNIETSDEINKIESTDTVSSENQTANGETNDEPDEVGFEVDDKFVTIRRKKKKKPEKRENEEDEENVVGSKCEYIIVQDNPSEFVSLESSIEKTIETVVKSLDAPCETSSQAPLLDEPQQTVLQAASPLDEPCESVSQASPLEEPSVSQASSLEDPPTISQISSTEESSIGAAKPVPRYEGRFAKKLSPYSNVRETIENRRRINNENKLIEPKEQVITQMDSKIDEITSDIINKGKEIVEEIPFADDEEIFAGEFGTGRKSKGKMANDILREICSVERTKARQQARERARLKSDEELGLQGLQMKSKGESSRWRMKSSTSSSSSGSKRSTRTSDSSDSKQKSATWSGFGKKTRKIKSTTPESSAGAKCKDRETKGFLSILTNFAKSNSRKSKEKSKSFSTDETDDASAPKAPEDSFSESDEEVLTQTEKLKDKELAAEKLRKLQRIARKVYKRQEQKRLRLAQEIQRQMEEVEVKQRQLELRGVQVERALRGEGEEGEKDEAELMQEWFALVREKNNLVRQEEELVVRAKELELEDRHSRLQQWLGDRMAIEDSKKSTEEIEEEGRILGEILEICEQRDALTKYLEEDRIRYFALEEDDEVETKLPISDDACSIFKMDLLQIVALICVFALVSSHVQWIDFIFIGGTGDLAKKHIWPSILHLQRIKGKNIRLFSGGRSKQVVGQTKLQSIIQEIDLTFNESICYKQLTSDDDYNKFCSELEQETSVYQYQRIFYVAIPPKDYPTVVRNINNYCEPTKNGILKIALEKPFGLSLTTAKQLHNQLNKTADTHLYIVDHYLWKKTVRHWPIFRDLNYNWLDFVWCSSYIDDISIVMYETEDINDRIDFYDSCGVIVDILQTHLTQLLLHFVSYKEDINTHLSHIKPISTYDVYLAQYQPYPLPNSPTPTFGAAVIRSSHPKWTATKFYLKSGKALDIKTSRIGIRLKSSTFERWCEDEISHMILLISPKPAILIHKQLTRKNFFLVCGPEWNSGRDLVIAHLNVSNYHVCTPENDKDDSYMQLLDAIIFDGKKTRRFLTPEMALASWLPWELLSPNDEVKVNSYRKNSNGPKLCYDSFFGWKLKNTKEEF</sequence>
<evidence type="ECO:0000256" key="8">
    <source>
        <dbReference type="ARBA" id="ARBA00022490"/>
    </source>
</evidence>
<dbReference type="Pfam" id="PF00479">
    <property type="entry name" value="G6PD_N"/>
    <property type="match status" value="1"/>
</dbReference>
<evidence type="ECO:0000256" key="17">
    <source>
        <dbReference type="ARBA" id="ARBA00023038"/>
    </source>
</evidence>
<dbReference type="FunFam" id="3.50.50.60:FF:000004">
    <property type="entry name" value="protein-methionine sulfoxide oxidase MICAL2 isoform X1"/>
    <property type="match status" value="1"/>
</dbReference>
<dbReference type="SUPFAM" id="SSF57716">
    <property type="entry name" value="Glucocorticoid receptor-like (DNA-binding domain)"/>
    <property type="match status" value="1"/>
</dbReference>
<evidence type="ECO:0000256" key="14">
    <source>
        <dbReference type="ARBA" id="ARBA00022857"/>
    </source>
</evidence>
<comment type="function">
    <text evidence="2">Cytosolic glucose-6-phosphate dehydrogenase that catalyzes the first and rate-limiting step of the oxidative branch within the pentose phosphate pathway/shunt, an alternative route to glycolysis for the dissimilation of carbohydrates and a major source of reducing power and metabolic intermediates for fatty acid and nucleic acid biosynthetic processes.</text>
</comment>
<evidence type="ECO:0000259" key="24">
    <source>
        <dbReference type="PROSITE" id="PS50021"/>
    </source>
</evidence>
<dbReference type="PROSITE" id="PS51848">
    <property type="entry name" value="BMERB"/>
    <property type="match status" value="1"/>
</dbReference>
<feature type="compositionally biased region" description="Polar residues" evidence="23">
    <location>
        <begin position="1679"/>
        <end position="1696"/>
    </location>
</feature>
<dbReference type="SUPFAM" id="SSF51735">
    <property type="entry name" value="NAD(P)-binding Rossmann-fold domains"/>
    <property type="match status" value="1"/>
</dbReference>
<dbReference type="InterPro" id="IPR036872">
    <property type="entry name" value="CH_dom_sf"/>
</dbReference>
<comment type="similarity">
    <text evidence="5">Belongs to the Mical family.</text>
</comment>
<evidence type="ECO:0000256" key="4">
    <source>
        <dbReference type="ARBA" id="ARBA00004959"/>
    </source>
</evidence>
<comment type="subcellular location">
    <subcellularLocation>
        <location evidence="3">Cytoplasm</location>
    </subcellularLocation>
</comment>
<dbReference type="Gene3D" id="3.30.360.10">
    <property type="entry name" value="Dihydrodipicolinate Reductase, domain 2"/>
    <property type="match status" value="1"/>
</dbReference>
<keyword evidence="15" id="KW-0560">Oxidoreductase</keyword>
<feature type="region of interest" description="Disordered" evidence="23">
    <location>
        <begin position="1160"/>
        <end position="1195"/>
    </location>
</feature>
<evidence type="ECO:0000256" key="22">
    <source>
        <dbReference type="SAM" id="Coils"/>
    </source>
</evidence>
<dbReference type="InterPro" id="IPR036291">
    <property type="entry name" value="NAD(P)-bd_dom_sf"/>
</dbReference>
<dbReference type="EC" id="1.14.13.225" evidence="6"/>
<dbReference type="GO" id="GO:0050661">
    <property type="term" value="F:NADP binding"/>
    <property type="evidence" value="ECO:0007669"/>
    <property type="project" value="InterPro"/>
</dbReference>
<keyword evidence="28" id="KW-1185">Reference proteome</keyword>
<dbReference type="GO" id="GO:0006098">
    <property type="term" value="P:pentose-phosphate shunt"/>
    <property type="evidence" value="ECO:0007669"/>
    <property type="project" value="UniProtKB-UniPathway"/>
</dbReference>
<dbReference type="Gene3D" id="2.10.110.10">
    <property type="entry name" value="Cysteine Rich Protein"/>
    <property type="match status" value="1"/>
</dbReference>
<dbReference type="SMART" id="SM00132">
    <property type="entry name" value="LIM"/>
    <property type="match status" value="1"/>
</dbReference>
<evidence type="ECO:0000259" key="25">
    <source>
        <dbReference type="PROSITE" id="PS50023"/>
    </source>
</evidence>
<evidence type="ECO:0000259" key="26">
    <source>
        <dbReference type="PROSITE" id="PS51848"/>
    </source>
</evidence>
<evidence type="ECO:0000256" key="10">
    <source>
        <dbReference type="ARBA" id="ARBA00022630"/>
    </source>
</evidence>
<feature type="domain" description="LIM zinc-binding" evidence="25">
    <location>
        <begin position="907"/>
        <end position="972"/>
    </location>
</feature>
<dbReference type="Pfam" id="PF00412">
    <property type="entry name" value="LIM"/>
    <property type="match status" value="1"/>
</dbReference>
<keyword evidence="8" id="KW-0963">Cytoplasm</keyword>
<keyword evidence="13 21" id="KW-0862">Zinc</keyword>
<dbReference type="STRING" id="126957.T1JBG6"/>
<comment type="catalytic activity">
    <reaction evidence="20">
        <text>L-methionyl-[F-actin] + NADPH + O2 + H(+) = L-methionyl-(R)-S-oxide-[F-actin] + NADP(+) + H2O</text>
        <dbReference type="Rhea" id="RHEA:51308"/>
        <dbReference type="Rhea" id="RHEA-COMP:12953"/>
        <dbReference type="Rhea" id="RHEA-COMP:12956"/>
        <dbReference type="ChEBI" id="CHEBI:15377"/>
        <dbReference type="ChEBI" id="CHEBI:15378"/>
        <dbReference type="ChEBI" id="CHEBI:15379"/>
        <dbReference type="ChEBI" id="CHEBI:16044"/>
        <dbReference type="ChEBI" id="CHEBI:45764"/>
        <dbReference type="ChEBI" id="CHEBI:57783"/>
        <dbReference type="ChEBI" id="CHEBI:58349"/>
        <dbReference type="EC" id="1.14.13.225"/>
    </reaction>
</comment>
<evidence type="ECO:0000256" key="12">
    <source>
        <dbReference type="ARBA" id="ARBA00022827"/>
    </source>
</evidence>
<dbReference type="InterPro" id="IPR022675">
    <property type="entry name" value="G6P_DH_C"/>
</dbReference>
<keyword evidence="12" id="KW-0274">FAD</keyword>
<evidence type="ECO:0000256" key="1">
    <source>
        <dbReference type="ARBA" id="ARBA00001974"/>
    </source>
</evidence>
<proteinExistence type="inferred from homology"/>
<feature type="compositionally biased region" description="Polar residues" evidence="23">
    <location>
        <begin position="1493"/>
        <end position="1508"/>
    </location>
</feature>
<feature type="compositionally biased region" description="Basic residues" evidence="23">
    <location>
        <begin position="1618"/>
        <end position="1627"/>
    </location>
</feature>
<feature type="compositionally biased region" description="Acidic residues" evidence="23">
    <location>
        <begin position="1052"/>
        <end position="1075"/>
    </location>
</feature>
<dbReference type="PANTHER" id="PTHR23167:SF54">
    <property type="entry name" value="[F-ACTIN]-MONOOXYGENASE MICAL"/>
    <property type="match status" value="1"/>
</dbReference>
<dbReference type="EMBL" id="JH432010">
    <property type="status" value="NOT_ANNOTATED_CDS"/>
    <property type="molecule type" value="Genomic_DNA"/>
</dbReference>
<feature type="region of interest" description="Disordered" evidence="23">
    <location>
        <begin position="1569"/>
        <end position="1640"/>
    </location>
</feature>
<dbReference type="PROSITE" id="PS50021">
    <property type="entry name" value="CH"/>
    <property type="match status" value="1"/>
</dbReference>
<comment type="cofactor">
    <cofactor evidence="1">
        <name>FAD</name>
        <dbReference type="ChEBI" id="CHEBI:57692"/>
    </cofactor>
</comment>
<evidence type="ECO:0000256" key="15">
    <source>
        <dbReference type="ARBA" id="ARBA00023002"/>
    </source>
</evidence>
<dbReference type="GO" id="GO:0120501">
    <property type="term" value="F:F-actin monooxygenase activity"/>
    <property type="evidence" value="ECO:0007669"/>
    <property type="project" value="UniProtKB-EC"/>
</dbReference>
<dbReference type="Pfam" id="PF12130">
    <property type="entry name" value="bMERB_dom"/>
    <property type="match status" value="1"/>
</dbReference>
<evidence type="ECO:0000256" key="16">
    <source>
        <dbReference type="ARBA" id="ARBA00023033"/>
    </source>
</evidence>
<keyword evidence="19" id="KW-0119">Carbohydrate metabolism</keyword>
<dbReference type="InterPro" id="IPR003953">
    <property type="entry name" value="FAD-dep_OxRdtase_2_FAD-bd"/>
</dbReference>